<keyword evidence="1 4" id="KW-0808">Transferase</keyword>
<dbReference type="EC" id="2.7.1.2" evidence="4"/>
<dbReference type="AlphaFoldDB" id="A0A1X6Y5N9"/>
<keyword evidence="2 4" id="KW-0418">Kinase</keyword>
<evidence type="ECO:0000256" key="3">
    <source>
        <dbReference type="RuleBase" id="RU004046"/>
    </source>
</evidence>
<evidence type="ECO:0000313" key="4">
    <source>
        <dbReference type="EMBL" id="SLN11452.1"/>
    </source>
</evidence>
<dbReference type="Gene3D" id="3.30.420.40">
    <property type="match status" value="1"/>
</dbReference>
<dbReference type="Proteomes" id="UP000193963">
    <property type="component" value="Unassembled WGS sequence"/>
</dbReference>
<dbReference type="RefSeq" id="WP_157792123.1">
    <property type="nucleotide sequence ID" value="NZ_FWFN01000001.1"/>
</dbReference>
<dbReference type="CDD" id="cd24008">
    <property type="entry name" value="ASKHA_NBD_GLK"/>
    <property type="match status" value="1"/>
</dbReference>
<dbReference type="OrthoDB" id="9765195at2"/>
<evidence type="ECO:0000256" key="2">
    <source>
        <dbReference type="ARBA" id="ARBA00022777"/>
    </source>
</evidence>
<dbReference type="PANTHER" id="PTHR47690:SF1">
    <property type="entry name" value="GLUCOKINASE"/>
    <property type="match status" value="1"/>
</dbReference>
<evidence type="ECO:0000256" key="1">
    <source>
        <dbReference type="ARBA" id="ARBA00022679"/>
    </source>
</evidence>
<dbReference type="InterPro" id="IPR003836">
    <property type="entry name" value="Glucokinase"/>
</dbReference>
<dbReference type="SUPFAM" id="SSF53067">
    <property type="entry name" value="Actin-like ATPase domain"/>
    <property type="match status" value="1"/>
</dbReference>
<accession>A0A1X6Y5N9</accession>
<name>A0A1X6Y5N9_9RHOB</name>
<dbReference type="GO" id="GO:0005536">
    <property type="term" value="F:D-glucose binding"/>
    <property type="evidence" value="ECO:0007669"/>
    <property type="project" value="InterPro"/>
</dbReference>
<dbReference type="Pfam" id="PF02685">
    <property type="entry name" value="Glucokinase"/>
    <property type="match status" value="1"/>
</dbReference>
<proteinExistence type="inferred from homology"/>
<protein>
    <submittedName>
        <fullName evidence="4">Glucokinase</fullName>
        <ecNumber evidence="4">2.7.1.2</ecNumber>
    </submittedName>
</protein>
<dbReference type="GO" id="GO:0005524">
    <property type="term" value="F:ATP binding"/>
    <property type="evidence" value="ECO:0007669"/>
    <property type="project" value="InterPro"/>
</dbReference>
<dbReference type="InterPro" id="IPR043129">
    <property type="entry name" value="ATPase_NBD"/>
</dbReference>
<dbReference type="GO" id="GO:0004340">
    <property type="term" value="F:glucokinase activity"/>
    <property type="evidence" value="ECO:0007669"/>
    <property type="project" value="UniProtKB-EC"/>
</dbReference>
<dbReference type="EMBL" id="FWFN01000001">
    <property type="protein sequence ID" value="SLN11452.1"/>
    <property type="molecule type" value="Genomic_DNA"/>
</dbReference>
<reference evidence="4 5" key="1">
    <citation type="submission" date="2017-03" db="EMBL/GenBank/DDBJ databases">
        <authorList>
            <person name="Afonso C.L."/>
            <person name="Miller P.J."/>
            <person name="Scott M.A."/>
            <person name="Spackman E."/>
            <person name="Goraichik I."/>
            <person name="Dimitrov K.M."/>
            <person name="Suarez D.L."/>
            <person name="Swayne D.E."/>
        </authorList>
    </citation>
    <scope>NUCLEOTIDE SEQUENCE [LARGE SCALE GENOMIC DNA]</scope>
    <source>
        <strain evidence="4 5">CECT 7751</strain>
    </source>
</reference>
<dbReference type="InterPro" id="IPR050201">
    <property type="entry name" value="Bacterial_glucokinase"/>
</dbReference>
<dbReference type="PANTHER" id="PTHR47690">
    <property type="entry name" value="GLUCOKINASE"/>
    <property type="match status" value="1"/>
</dbReference>
<evidence type="ECO:0000313" key="5">
    <source>
        <dbReference type="Proteomes" id="UP000193963"/>
    </source>
</evidence>
<dbReference type="GO" id="GO:0005829">
    <property type="term" value="C:cytosol"/>
    <property type="evidence" value="ECO:0007669"/>
    <property type="project" value="TreeGrafter"/>
</dbReference>
<organism evidence="4 5">
    <name type="scientific">Pseudooceanicola marinus</name>
    <dbReference type="NCBI Taxonomy" id="396013"/>
    <lineage>
        <taxon>Bacteria</taxon>
        <taxon>Pseudomonadati</taxon>
        <taxon>Pseudomonadota</taxon>
        <taxon>Alphaproteobacteria</taxon>
        <taxon>Rhodobacterales</taxon>
        <taxon>Paracoccaceae</taxon>
        <taxon>Pseudooceanicola</taxon>
    </lineage>
</organism>
<gene>
    <name evidence="4" type="primary">glk</name>
    <name evidence="4" type="ORF">PSM7751_00145</name>
</gene>
<keyword evidence="5" id="KW-1185">Reference proteome</keyword>
<dbReference type="GO" id="GO:0006096">
    <property type="term" value="P:glycolytic process"/>
    <property type="evidence" value="ECO:0007669"/>
    <property type="project" value="InterPro"/>
</dbReference>
<dbReference type="Gene3D" id="3.40.367.20">
    <property type="match status" value="1"/>
</dbReference>
<comment type="similarity">
    <text evidence="3">Belongs to the bacterial glucokinase family.</text>
</comment>
<sequence length="297" mass="31353">MKLVADVGGTNVRFALAEGARILPQTIRAFRNDDFATFYAAADHYLAEAAPGALDRVCVAVAGPVTGDHARLTNRDWSFQIERLIENYAPEARLINDLEALGYSVPSLSADGVRMVTEGTPAWGNQALVAGIGTGFNVSPVVIRDDGPVVPKAEMGHVQLAARIHEAVSARAKGAAHGFETVEHLFSGRGFERLWHLSTGRSETPAKLMGSDDAEMVDHVIFYAGLMAMLAQDLTLAFLPGQGIHFAGGVARAVLQNGGGPAFAEAYGRPLALDTAWHVPVKLILDDTAALAGCAAA</sequence>